<dbReference type="SUPFAM" id="SSF53474">
    <property type="entry name" value="alpha/beta-Hydrolases"/>
    <property type="match status" value="1"/>
</dbReference>
<reference evidence="2 3" key="1">
    <citation type="submission" date="2020-08" db="EMBL/GenBank/DDBJ databases">
        <title>The genome sequence of Novosphingobium flavum 4Y4.</title>
        <authorList>
            <person name="Liu Y."/>
        </authorList>
    </citation>
    <scope>NUCLEOTIDE SEQUENCE [LARGE SCALE GENOMIC DNA]</scope>
    <source>
        <strain evidence="2 3">4Y4</strain>
    </source>
</reference>
<evidence type="ECO:0000313" key="2">
    <source>
        <dbReference type="EMBL" id="MBC2650872.1"/>
    </source>
</evidence>
<evidence type="ECO:0000259" key="1">
    <source>
        <dbReference type="Pfam" id="PF12697"/>
    </source>
</evidence>
<protein>
    <submittedName>
        <fullName evidence="2">Hydrolase 1, exosortase A system-associated</fullName>
    </submittedName>
</protein>
<sequence length="263" mass="28083">MSRRPVAFACQGSECFGTLDDGPRPVGLLIVSGGNEIRAGAWNGQAQIAARVAAAGYPVFRYDRRGVGDSAGDNPGFRESLPDIEAAIAAFRQACPGVRDIVAFGNCDAAAALMLASGAGCRGLVLSNPWTIEDADESDDPPPEAVRAHYARRLRDPAALLRLLRGRIAFRALVVSLRKVLAPAPPSSLAAELRAGLAGFNGPVRILLADRDRTAQVFLARWDSRDPRLRHCAGASHSFVEPTARDWLEHQLLDALAEVERGA</sequence>
<dbReference type="EMBL" id="JACLAU010000003">
    <property type="protein sequence ID" value="MBC2650872.1"/>
    <property type="molecule type" value="Genomic_DNA"/>
</dbReference>
<dbReference type="GO" id="GO:0016787">
    <property type="term" value="F:hydrolase activity"/>
    <property type="evidence" value="ECO:0007669"/>
    <property type="project" value="UniProtKB-KW"/>
</dbReference>
<dbReference type="Pfam" id="PF12697">
    <property type="entry name" value="Abhydrolase_6"/>
    <property type="match status" value="1"/>
</dbReference>
<dbReference type="InterPro" id="IPR000073">
    <property type="entry name" value="AB_hydrolase_1"/>
</dbReference>
<accession>A0A7X1KBB1</accession>
<keyword evidence="2" id="KW-0378">Hydrolase</keyword>
<dbReference type="AlphaFoldDB" id="A0A7X1KBB1"/>
<dbReference type="RefSeq" id="WP_185682290.1">
    <property type="nucleotide sequence ID" value="NZ_JACLAU010000003.1"/>
</dbReference>
<dbReference type="NCBIfam" id="TIGR03100">
    <property type="entry name" value="hydr1_PEP"/>
    <property type="match status" value="1"/>
</dbReference>
<name>A0A7X1KBB1_9SPHN</name>
<comment type="caution">
    <text evidence="2">The sequence shown here is derived from an EMBL/GenBank/DDBJ whole genome shotgun (WGS) entry which is preliminary data.</text>
</comment>
<dbReference type="InterPro" id="IPR017531">
    <property type="entry name" value="Hydrolase-1_PEP"/>
</dbReference>
<proteinExistence type="predicted"/>
<feature type="domain" description="AB hydrolase-1" evidence="1">
    <location>
        <begin position="29"/>
        <end position="241"/>
    </location>
</feature>
<organism evidence="2 3">
    <name type="scientific">Novosphingobium aerophilum</name>
    <dbReference type="NCBI Taxonomy" id="2839843"/>
    <lineage>
        <taxon>Bacteria</taxon>
        <taxon>Pseudomonadati</taxon>
        <taxon>Pseudomonadota</taxon>
        <taxon>Alphaproteobacteria</taxon>
        <taxon>Sphingomonadales</taxon>
        <taxon>Sphingomonadaceae</taxon>
        <taxon>Novosphingobium</taxon>
    </lineage>
</organism>
<dbReference type="InterPro" id="IPR029058">
    <property type="entry name" value="AB_hydrolase_fold"/>
</dbReference>
<dbReference type="Proteomes" id="UP000520156">
    <property type="component" value="Unassembled WGS sequence"/>
</dbReference>
<evidence type="ECO:0000313" key="3">
    <source>
        <dbReference type="Proteomes" id="UP000520156"/>
    </source>
</evidence>
<keyword evidence="3" id="KW-1185">Reference proteome</keyword>
<gene>
    <name evidence="2" type="ORF">H7F49_04080</name>
</gene>
<dbReference type="Gene3D" id="3.40.50.1820">
    <property type="entry name" value="alpha/beta hydrolase"/>
    <property type="match status" value="1"/>
</dbReference>